<evidence type="ECO:0000313" key="2">
    <source>
        <dbReference type="Proteomes" id="UP000515163"/>
    </source>
</evidence>
<feature type="transmembrane region" description="Helical" evidence="1">
    <location>
        <begin position="398"/>
        <end position="420"/>
    </location>
</feature>
<dbReference type="Gene3D" id="3.30.450.20">
    <property type="entry name" value="PAS domain"/>
    <property type="match status" value="1"/>
</dbReference>
<dbReference type="Proteomes" id="UP000515163">
    <property type="component" value="Unplaced"/>
</dbReference>
<proteinExistence type="predicted"/>
<protein>
    <submittedName>
        <fullName evidence="3">Uncharacterized protein LOC116286765</fullName>
    </submittedName>
</protein>
<accession>A0A6P8H0H0</accession>
<dbReference type="AlphaFoldDB" id="A0A6P8H0H0"/>
<dbReference type="PANTHER" id="PTHR10166">
    <property type="entry name" value="VOLTAGE-DEPENDENT CALCIUM CHANNEL SUBUNIT ALPHA-2/DELTA-RELATED"/>
    <property type="match status" value="1"/>
</dbReference>
<dbReference type="RefSeq" id="XP_031549203.1">
    <property type="nucleotide sequence ID" value="XM_031693343.1"/>
</dbReference>
<dbReference type="GO" id="GO:0005245">
    <property type="term" value="F:voltage-gated calcium channel activity"/>
    <property type="evidence" value="ECO:0007669"/>
    <property type="project" value="TreeGrafter"/>
</dbReference>
<reference evidence="3" key="1">
    <citation type="submission" date="2025-08" db="UniProtKB">
        <authorList>
            <consortium name="RefSeq"/>
        </authorList>
    </citation>
    <scope>IDENTIFICATION</scope>
    <source>
        <tissue evidence="3">Tentacle</tissue>
    </source>
</reference>
<dbReference type="GO" id="GO:0005891">
    <property type="term" value="C:voltage-gated calcium channel complex"/>
    <property type="evidence" value="ECO:0007669"/>
    <property type="project" value="TreeGrafter"/>
</dbReference>
<dbReference type="PANTHER" id="PTHR10166:SF43">
    <property type="entry name" value="VWA N-TERMINAL DOMAIN-CONTAINING PROTEIN"/>
    <property type="match status" value="1"/>
</dbReference>
<evidence type="ECO:0000256" key="1">
    <source>
        <dbReference type="SAM" id="Phobius"/>
    </source>
</evidence>
<evidence type="ECO:0000313" key="3">
    <source>
        <dbReference type="RefSeq" id="XP_031549203.1"/>
    </source>
</evidence>
<dbReference type="CDD" id="cd18773">
    <property type="entry name" value="PDC1_HK_sensor"/>
    <property type="match status" value="1"/>
</dbReference>
<keyword evidence="1" id="KW-0472">Membrane</keyword>
<dbReference type="InterPro" id="IPR051173">
    <property type="entry name" value="Ca_channel_alpha-2/delta"/>
</dbReference>
<dbReference type="GeneID" id="116286765"/>
<dbReference type="KEGG" id="aten:116286765"/>
<keyword evidence="1" id="KW-1133">Transmembrane helix</keyword>
<dbReference type="InParanoid" id="A0A6P8H0H0"/>
<keyword evidence="1" id="KW-0812">Transmembrane</keyword>
<sequence length="422" mass="47528">MMTGKIEKTWLSRTHEILKDVRWTYVGTRSGVFRSFPGHRSRRNYDPTKRPWYQRTLVSPAKTSVSNAYMDASGIGKVVTVSQAVFQGIPSDQDMLSINCTEDHNIRGGCPCTSNTQCLSGKCRTYSNNKQVCAGDHVEAVTALDILYSDFHKRVYDLMKDPDGERSCDQNYTCADGIHTCQTKCYLIDSLANLVTDPSFLTVSTTDEREYQRVSLGRKEGDIMKLLIQRGFFEQNLRVDFQGVCSVSPYAPKVTLDGLIKTPEQEDDYYKNKGPIPPFRNEFGCIQDVVGYSSNDKALGAGRIISGMVDGPCRDGKYYLAGLPQTNLYLLVVENWSDYRQSYFYNFNCHISNKVYDAGAFRIVNGTCAHIEVTEPLDNKKKCPALMNVELKCSYNSAAMLGFIPSSIITVFNLIIFYFIHS</sequence>
<organism evidence="2 3">
    <name type="scientific">Actinia tenebrosa</name>
    <name type="common">Australian red waratah sea anemone</name>
    <dbReference type="NCBI Taxonomy" id="6105"/>
    <lineage>
        <taxon>Eukaryota</taxon>
        <taxon>Metazoa</taxon>
        <taxon>Cnidaria</taxon>
        <taxon>Anthozoa</taxon>
        <taxon>Hexacorallia</taxon>
        <taxon>Actiniaria</taxon>
        <taxon>Actiniidae</taxon>
        <taxon>Actinia</taxon>
    </lineage>
</organism>
<name>A0A6P8H0H0_ACTTE</name>
<dbReference type="OrthoDB" id="10054666at2759"/>
<gene>
    <name evidence="3" type="primary">LOC116286765</name>
</gene>
<keyword evidence="2" id="KW-1185">Reference proteome</keyword>